<dbReference type="Gene3D" id="3.40.80.10">
    <property type="entry name" value="Peptidoglycan recognition protein-like"/>
    <property type="match status" value="1"/>
</dbReference>
<dbReference type="EC" id="3.5.1.28" evidence="5"/>
<reference evidence="14 15" key="1">
    <citation type="submission" date="2019-12" db="EMBL/GenBank/DDBJ databases">
        <title>Comparative genomics gives insights into the taxonomy of the Azoarcus-Aromatoleum group and reveals separate origins of nif in the plant-associated Azoarcus and non-plant-associated Aromatoleum sub-groups.</title>
        <authorList>
            <person name="Lafos M."/>
            <person name="Maluk M."/>
            <person name="Batista M."/>
            <person name="Junghare M."/>
            <person name="Carmona M."/>
            <person name="Faoro H."/>
            <person name="Cruz L.M."/>
            <person name="Battistoni F."/>
            <person name="De Souza E."/>
            <person name="Pedrosa F."/>
            <person name="Chen W.-M."/>
            <person name="Poole P.S."/>
            <person name="Dixon R.A."/>
            <person name="James E.K."/>
        </authorList>
    </citation>
    <scope>NUCLEOTIDE SEQUENCE [LARGE SCALE GENOMIC DNA]</scope>
    <source>
        <strain evidence="14 15">PbN1</strain>
    </source>
</reference>
<keyword evidence="7" id="KW-0479">Metal-binding</keyword>
<keyword evidence="9" id="KW-0862">Zinc</keyword>
<evidence type="ECO:0000313" key="15">
    <source>
        <dbReference type="Proteomes" id="UP000633943"/>
    </source>
</evidence>
<evidence type="ECO:0000256" key="8">
    <source>
        <dbReference type="ARBA" id="ARBA00022801"/>
    </source>
</evidence>
<dbReference type="GO" id="GO:0008745">
    <property type="term" value="F:N-acetylmuramoyl-L-alanine amidase activity"/>
    <property type="evidence" value="ECO:0007669"/>
    <property type="project" value="UniProtKB-EC"/>
</dbReference>
<dbReference type="InterPro" id="IPR051206">
    <property type="entry name" value="NAMLAA_amidase_2"/>
</dbReference>
<sequence length="195" mass="21377">MKHLTDGWLAGAECCASPNFDVRPDCCDVRLVVVHAISLPPEEFGGPGVSQLFTNALDPAAHPYFATICDLRVSAHFFIRRDGLVMQFVSTDMRAWHAGVSNWRGRERCNDFSIGIELEGSDTQPFEPVQYERLAALVKVLRAHYPIDDVVGHSDIAPERKTDPGPFFDWERLRGLLAAPLGAPPRPDAGGGVPG</sequence>
<dbReference type="InterPro" id="IPR036505">
    <property type="entry name" value="Amidase/PGRP_sf"/>
</dbReference>
<evidence type="ECO:0000256" key="12">
    <source>
        <dbReference type="ARBA" id="ARBA00042615"/>
    </source>
</evidence>
<evidence type="ECO:0000256" key="2">
    <source>
        <dbReference type="ARBA" id="ARBA00001947"/>
    </source>
</evidence>
<keyword evidence="10" id="KW-0961">Cell wall biogenesis/degradation</keyword>
<proteinExistence type="inferred from homology"/>
<evidence type="ECO:0000256" key="4">
    <source>
        <dbReference type="ARBA" id="ARBA00007553"/>
    </source>
</evidence>
<keyword evidence="6" id="KW-0963">Cytoplasm</keyword>
<dbReference type="PANTHER" id="PTHR30417">
    <property type="entry name" value="N-ACETYLMURAMOYL-L-ALANINE AMIDASE AMID"/>
    <property type="match status" value="1"/>
</dbReference>
<feature type="domain" description="N-acetylmuramoyl-L-alanine amidase" evidence="13">
    <location>
        <begin position="17"/>
        <end position="165"/>
    </location>
</feature>
<protein>
    <recommendedName>
        <fullName evidence="11">1,6-anhydro-N-acetylmuramyl-L-alanine amidase AmpD</fullName>
        <ecNumber evidence="5">3.5.1.28</ecNumber>
    </recommendedName>
    <alternativeName>
        <fullName evidence="12">N-acetylmuramoyl-L-alanine amidase</fullName>
    </alternativeName>
</protein>
<dbReference type="CDD" id="cd06583">
    <property type="entry name" value="PGRP"/>
    <property type="match status" value="1"/>
</dbReference>
<comment type="catalytic activity">
    <reaction evidence="1">
        <text>Hydrolyzes the link between N-acetylmuramoyl residues and L-amino acid residues in certain cell-wall glycopeptides.</text>
        <dbReference type="EC" id="3.5.1.28"/>
    </reaction>
</comment>
<dbReference type="Proteomes" id="UP000633943">
    <property type="component" value="Unassembled WGS sequence"/>
</dbReference>
<evidence type="ECO:0000256" key="5">
    <source>
        <dbReference type="ARBA" id="ARBA00011901"/>
    </source>
</evidence>
<gene>
    <name evidence="14" type="primary">ampD</name>
    <name evidence="14" type="ORF">GPA24_04955</name>
</gene>
<keyword evidence="8 14" id="KW-0378">Hydrolase</keyword>
<evidence type="ECO:0000256" key="10">
    <source>
        <dbReference type="ARBA" id="ARBA00023316"/>
    </source>
</evidence>
<evidence type="ECO:0000256" key="7">
    <source>
        <dbReference type="ARBA" id="ARBA00022723"/>
    </source>
</evidence>
<dbReference type="NCBIfam" id="NF008758">
    <property type="entry name" value="PRK11789.1"/>
    <property type="match status" value="1"/>
</dbReference>
<dbReference type="EMBL" id="WTVP01000009">
    <property type="protein sequence ID" value="NMG14903.1"/>
    <property type="molecule type" value="Genomic_DNA"/>
</dbReference>
<comment type="cofactor">
    <cofactor evidence="2">
        <name>Zn(2+)</name>
        <dbReference type="ChEBI" id="CHEBI:29105"/>
    </cofactor>
</comment>
<organism evidence="14 15">
    <name type="scientific">Aromatoleum bremense</name>
    <dbReference type="NCBI Taxonomy" id="76115"/>
    <lineage>
        <taxon>Bacteria</taxon>
        <taxon>Pseudomonadati</taxon>
        <taxon>Pseudomonadota</taxon>
        <taxon>Betaproteobacteria</taxon>
        <taxon>Rhodocyclales</taxon>
        <taxon>Rhodocyclaceae</taxon>
        <taxon>Aromatoleum</taxon>
    </lineage>
</organism>
<dbReference type="PANTHER" id="PTHR30417:SF4">
    <property type="entry name" value="1,6-ANHYDRO-N-ACETYLMURAMYL-L-ALANINE AMIDASE AMPD"/>
    <property type="match status" value="1"/>
</dbReference>
<evidence type="ECO:0000256" key="9">
    <source>
        <dbReference type="ARBA" id="ARBA00022833"/>
    </source>
</evidence>
<evidence type="ECO:0000256" key="11">
    <source>
        <dbReference type="ARBA" id="ARBA00039257"/>
    </source>
</evidence>
<comment type="similarity">
    <text evidence="4">Belongs to the N-acetylmuramoyl-L-alanine amidase 2 family.</text>
</comment>
<comment type="subcellular location">
    <subcellularLocation>
        <location evidence="3">Cytoplasm</location>
    </subcellularLocation>
</comment>
<evidence type="ECO:0000256" key="6">
    <source>
        <dbReference type="ARBA" id="ARBA00022490"/>
    </source>
</evidence>
<comment type="caution">
    <text evidence="14">The sequence shown here is derived from an EMBL/GenBank/DDBJ whole genome shotgun (WGS) entry which is preliminary data.</text>
</comment>
<accession>A0ABX1NSM7</accession>
<dbReference type="Pfam" id="PF01510">
    <property type="entry name" value="Amidase_2"/>
    <property type="match status" value="1"/>
</dbReference>
<evidence type="ECO:0000259" key="13">
    <source>
        <dbReference type="SMART" id="SM00644"/>
    </source>
</evidence>
<dbReference type="InterPro" id="IPR002502">
    <property type="entry name" value="Amidase_domain"/>
</dbReference>
<dbReference type="SMART" id="SM00644">
    <property type="entry name" value="Ami_2"/>
    <property type="match status" value="1"/>
</dbReference>
<evidence type="ECO:0000313" key="14">
    <source>
        <dbReference type="EMBL" id="NMG14903.1"/>
    </source>
</evidence>
<evidence type="ECO:0000256" key="3">
    <source>
        <dbReference type="ARBA" id="ARBA00004496"/>
    </source>
</evidence>
<dbReference type="SUPFAM" id="SSF55846">
    <property type="entry name" value="N-acetylmuramoyl-L-alanine amidase-like"/>
    <property type="match status" value="1"/>
</dbReference>
<evidence type="ECO:0000256" key="1">
    <source>
        <dbReference type="ARBA" id="ARBA00001561"/>
    </source>
</evidence>
<dbReference type="RefSeq" id="WP_169201655.1">
    <property type="nucleotide sequence ID" value="NZ_CP059467.1"/>
</dbReference>
<keyword evidence="15" id="KW-1185">Reference proteome</keyword>
<name>A0ABX1NSM7_9RHOO</name>